<dbReference type="OrthoDB" id="3732358at2"/>
<dbReference type="Pfam" id="PF05551">
    <property type="entry name" value="zf-His_Me_endon"/>
    <property type="match status" value="1"/>
</dbReference>
<dbReference type="InterPro" id="IPR008704">
    <property type="entry name" value="Endonuclease_Zinc-binding_loop"/>
</dbReference>
<dbReference type="Proteomes" id="UP000316406">
    <property type="component" value="Unassembled WGS sequence"/>
</dbReference>
<dbReference type="InterPro" id="IPR044925">
    <property type="entry name" value="His-Me_finger_sf"/>
</dbReference>
<dbReference type="AlphaFoldDB" id="A0A556C4S9"/>
<name>A0A556C4S9_BREAU</name>
<accession>A0A556C4S9</accession>
<comment type="caution">
    <text evidence="2">The sequence shown here is derived from an EMBL/GenBank/DDBJ whole genome shotgun (WGS) entry which is preliminary data.</text>
</comment>
<proteinExistence type="predicted"/>
<dbReference type="EMBL" id="VLTK01000017">
    <property type="protein sequence ID" value="TSI12465.1"/>
    <property type="molecule type" value="Genomic_DNA"/>
</dbReference>
<evidence type="ECO:0000313" key="2">
    <source>
        <dbReference type="EMBL" id="TSI12465.1"/>
    </source>
</evidence>
<dbReference type="Gene3D" id="3.90.75.10">
    <property type="entry name" value="Homing Intron 3 (I-ppo) Encoded Endonuclease, Chain A"/>
    <property type="match status" value="1"/>
</dbReference>
<sequence>MTQKPVCIVDGCHELSYARAMCRPHYNRNRLYGDPNYVRPPTPQVLCSVTNCSSLAVSRGLCEMHYTRWKRHRSVEGLEPRPCEICGEMFDPPGVRSFVCGKAECARLRKLRNNRVALRNRKPKVRTLECEACGQEFTTQSRTRKYCSSSCPARTKSNWTRLRHALHDSNYPEVIEALRERIKVDVSGCWIWQGPYETTGYPRVGFSKPVHEGGPKIYLVHRLMLAAKLRRGIKSMHSHHTCANHGCVNPEHLELATAAQNVGEMMGRMSYEARIRELERALAGYDPTHPLLS</sequence>
<dbReference type="InterPro" id="IPR044930">
    <property type="entry name" value="Homing_endonuclease_His-Me"/>
</dbReference>
<keyword evidence="3" id="KW-1185">Reference proteome</keyword>
<dbReference type="GO" id="GO:0004519">
    <property type="term" value="F:endonuclease activity"/>
    <property type="evidence" value="ECO:0007669"/>
    <property type="project" value="InterPro"/>
</dbReference>
<reference evidence="2 3" key="1">
    <citation type="submission" date="2019-07" db="EMBL/GenBank/DDBJ databases">
        <title>Draft genome sequence of Brevibacterium aurantiacum XU54 isolated from Xinjiang China.</title>
        <authorList>
            <person name="Xu X."/>
        </authorList>
    </citation>
    <scope>NUCLEOTIDE SEQUENCE [LARGE SCALE GENOMIC DNA]</scope>
    <source>
        <strain evidence="2 3">XU54</strain>
    </source>
</reference>
<evidence type="ECO:0000259" key="1">
    <source>
        <dbReference type="Pfam" id="PF05551"/>
    </source>
</evidence>
<dbReference type="SUPFAM" id="SSF54060">
    <property type="entry name" value="His-Me finger endonucleases"/>
    <property type="match status" value="1"/>
</dbReference>
<protein>
    <recommendedName>
        <fullName evidence="1">Zinc-binding loop region of homing endonuclease domain-containing protein</fullName>
    </recommendedName>
</protein>
<organism evidence="2 3">
    <name type="scientific">Brevibacterium aurantiacum</name>
    <dbReference type="NCBI Taxonomy" id="273384"/>
    <lineage>
        <taxon>Bacteria</taxon>
        <taxon>Bacillati</taxon>
        <taxon>Actinomycetota</taxon>
        <taxon>Actinomycetes</taxon>
        <taxon>Micrococcales</taxon>
        <taxon>Brevibacteriaceae</taxon>
        <taxon>Brevibacterium</taxon>
    </lineage>
</organism>
<dbReference type="RefSeq" id="WP_143924368.1">
    <property type="nucleotide sequence ID" value="NZ_VLTK01000017.1"/>
</dbReference>
<gene>
    <name evidence="2" type="ORF">FO013_20250</name>
</gene>
<evidence type="ECO:0000313" key="3">
    <source>
        <dbReference type="Proteomes" id="UP000316406"/>
    </source>
</evidence>
<feature type="domain" description="Zinc-binding loop region of homing endonuclease" evidence="1">
    <location>
        <begin position="189"/>
        <end position="261"/>
    </location>
</feature>